<evidence type="ECO:0000259" key="3">
    <source>
        <dbReference type="Pfam" id="PF13205"/>
    </source>
</evidence>
<evidence type="ECO:0000256" key="1">
    <source>
        <dbReference type="ARBA" id="ARBA00022729"/>
    </source>
</evidence>
<comment type="caution">
    <text evidence="4">The sequence shown here is derived from an EMBL/GenBank/DDBJ whole genome shotgun (WGS) entry which is preliminary data.</text>
</comment>
<gene>
    <name evidence="4" type="ORF">QNI19_03525</name>
</gene>
<dbReference type="EMBL" id="JASJOT010000001">
    <property type="protein sequence ID" value="MDJ1491988.1"/>
    <property type="molecule type" value="Genomic_DNA"/>
</dbReference>
<dbReference type="InterPro" id="IPR013783">
    <property type="entry name" value="Ig-like_fold"/>
</dbReference>
<keyword evidence="2" id="KW-0812">Transmembrane</keyword>
<dbReference type="InterPro" id="IPR008969">
    <property type="entry name" value="CarboxyPept-like_regulatory"/>
</dbReference>
<protein>
    <submittedName>
        <fullName evidence="4">Ig-like domain-containing protein</fullName>
    </submittedName>
</protein>
<dbReference type="Pfam" id="PF13205">
    <property type="entry name" value="Big_5"/>
    <property type="match status" value="1"/>
</dbReference>
<sequence>MQPQVNTHLNTTSEVQPSASISDTKAQPFSIIFTCLTLIFIPFLFTQCALQGAPSGGPKDTLAPKLVKIIPENKSRDYKGKVVVFTFDEYIQVENLQQELIVTPNVGTEYEYKANKNGLILTFNKPFDKPNTTYTINLRSAIKDITEKNIAKDAKVVFSTGPGLDTLSIEGIIKDLETGQPVENAVVSLYRTDDTLDIVKDKPYYFTKTDKKGYYHLENIHEDNYKMYALNEKDNNQRYNQEKEKIGFLPKTLQIADSNKVNLDIKVSVVDENPPKISSKSTQSDLYRIEMNEGLINAEIRMDDSTKKLAYIIDPKVPKTIYLYNTIQSYDSLSVQVIAQDSAQNIAQIPVKIKFDQLDEKQLKRKTKFPFEVGTQPGNSEPVLKDFQYIVSFSKPVTRYDLSKIRLLADTLTPIPLDIPKDFQWNNSYTRLTLNKKIEVKTGVRFQAPKETFFSVENDTAKAIKTDHSIKDPERYGTMSGTVNTKEKYFIVQLVDNSGKVVAESRNQRNYMFRYLSAGDYNLRVVIDQNNNGKWDPASFKDRRIAEDIIFKPEKIKLKENWELTDQNISIP</sequence>
<feature type="domain" description="SbsA Ig-like" evidence="3">
    <location>
        <begin position="60"/>
        <end position="160"/>
    </location>
</feature>
<name>A0ABT7CE68_9BACT</name>
<dbReference type="Gene3D" id="2.60.40.10">
    <property type="entry name" value="Immunoglobulins"/>
    <property type="match status" value="1"/>
</dbReference>
<dbReference type="InterPro" id="IPR032812">
    <property type="entry name" value="SbsA_Ig"/>
</dbReference>
<keyword evidence="2" id="KW-0472">Membrane</keyword>
<dbReference type="Proteomes" id="UP001228581">
    <property type="component" value="Unassembled WGS sequence"/>
</dbReference>
<feature type="transmembrane region" description="Helical" evidence="2">
    <location>
        <begin position="28"/>
        <end position="45"/>
    </location>
</feature>
<evidence type="ECO:0000313" key="5">
    <source>
        <dbReference type="Proteomes" id="UP001228581"/>
    </source>
</evidence>
<evidence type="ECO:0000313" key="4">
    <source>
        <dbReference type="EMBL" id="MDJ1491988.1"/>
    </source>
</evidence>
<dbReference type="SUPFAM" id="SSF49464">
    <property type="entry name" value="Carboxypeptidase regulatory domain-like"/>
    <property type="match status" value="1"/>
</dbReference>
<keyword evidence="5" id="KW-1185">Reference proteome</keyword>
<accession>A0ABT7CE68</accession>
<reference evidence="4 5" key="1">
    <citation type="submission" date="2023-05" db="EMBL/GenBank/DDBJ databases">
        <authorList>
            <person name="Zhang X."/>
        </authorList>
    </citation>
    <scope>NUCLEOTIDE SEQUENCE [LARGE SCALE GENOMIC DNA]</scope>
    <source>
        <strain evidence="4 5">DM2B3-1</strain>
    </source>
</reference>
<keyword evidence="2" id="KW-1133">Transmembrane helix</keyword>
<organism evidence="4 5">
    <name type="scientific">Xanthocytophaga flava</name>
    <dbReference type="NCBI Taxonomy" id="3048013"/>
    <lineage>
        <taxon>Bacteria</taxon>
        <taxon>Pseudomonadati</taxon>
        <taxon>Bacteroidota</taxon>
        <taxon>Cytophagia</taxon>
        <taxon>Cytophagales</taxon>
        <taxon>Rhodocytophagaceae</taxon>
        <taxon>Xanthocytophaga</taxon>
    </lineage>
</organism>
<evidence type="ECO:0000256" key="2">
    <source>
        <dbReference type="SAM" id="Phobius"/>
    </source>
</evidence>
<proteinExistence type="predicted"/>
<keyword evidence="1" id="KW-0732">Signal</keyword>